<dbReference type="PROSITE" id="PS50005">
    <property type="entry name" value="TPR"/>
    <property type="match status" value="4"/>
</dbReference>
<evidence type="ECO:0000256" key="6">
    <source>
        <dbReference type="ARBA" id="ARBA00023306"/>
    </source>
</evidence>
<dbReference type="Pfam" id="PF04049">
    <property type="entry name" value="ANAPC8"/>
    <property type="match status" value="1"/>
</dbReference>
<dbReference type="Proteomes" id="UP001165065">
    <property type="component" value="Unassembled WGS sequence"/>
</dbReference>
<gene>
    <name evidence="9" type="ORF">TrCOL_g7437</name>
</gene>
<evidence type="ECO:0000259" key="8">
    <source>
        <dbReference type="Pfam" id="PF04049"/>
    </source>
</evidence>
<reference evidence="10" key="1">
    <citation type="journal article" date="2023" name="Commun. Biol.">
        <title>Genome analysis of Parmales, the sister group of diatoms, reveals the evolutionary specialization of diatoms from phago-mixotrophs to photoautotrophs.</title>
        <authorList>
            <person name="Ban H."/>
            <person name="Sato S."/>
            <person name="Yoshikawa S."/>
            <person name="Yamada K."/>
            <person name="Nakamura Y."/>
            <person name="Ichinomiya M."/>
            <person name="Sato N."/>
            <person name="Blanc-Mathieu R."/>
            <person name="Endo H."/>
            <person name="Kuwata A."/>
            <person name="Ogata H."/>
        </authorList>
    </citation>
    <scope>NUCLEOTIDE SEQUENCE [LARGE SCALE GENOMIC DNA]</scope>
</reference>
<evidence type="ECO:0000256" key="2">
    <source>
        <dbReference type="ARBA" id="ARBA00022737"/>
    </source>
</evidence>
<keyword evidence="4" id="KW-0833">Ubl conjugation pathway</keyword>
<protein>
    <recommendedName>
        <fullName evidence="8">Cdc23 domain-containing protein</fullName>
    </recommendedName>
</protein>
<dbReference type="SUPFAM" id="SSF48452">
    <property type="entry name" value="TPR-like"/>
    <property type="match status" value="2"/>
</dbReference>
<dbReference type="Pfam" id="PF13181">
    <property type="entry name" value="TPR_8"/>
    <property type="match status" value="1"/>
</dbReference>
<keyword evidence="10" id="KW-1185">Reference proteome</keyword>
<dbReference type="GO" id="GO:0031145">
    <property type="term" value="P:anaphase-promoting complex-dependent catabolic process"/>
    <property type="evidence" value="ECO:0007669"/>
    <property type="project" value="TreeGrafter"/>
</dbReference>
<dbReference type="GO" id="GO:0051301">
    <property type="term" value="P:cell division"/>
    <property type="evidence" value="ECO:0007669"/>
    <property type="project" value="UniProtKB-KW"/>
</dbReference>
<dbReference type="EMBL" id="BRYA01000462">
    <property type="protein sequence ID" value="GMI49109.1"/>
    <property type="molecule type" value="Genomic_DNA"/>
</dbReference>
<keyword evidence="2" id="KW-0677">Repeat</keyword>
<evidence type="ECO:0000256" key="7">
    <source>
        <dbReference type="PROSITE-ProRule" id="PRU00339"/>
    </source>
</evidence>
<keyword evidence="5 7" id="KW-0802">TPR repeat</keyword>
<dbReference type="InterPro" id="IPR011990">
    <property type="entry name" value="TPR-like_helical_dom_sf"/>
</dbReference>
<proteinExistence type="predicted"/>
<sequence length="526" mass="59959">MNDPSALLTTQIELQNAIQTLSQYGLKLSTKWAAEQLYLGEYTRLSNLLSDPKDPEKPAEDLPPLGLWLWAYGKYLGGEKRKEEEIGESQGSLTHQVTNHTLPSIISALSHLSTSPSPPAFPTYALALCLNAQLKACAPTSVRHEKLLEQTRDALVKSILAFKWNWSAWRDLACICVDNACIHSSVESSLSPLSSHYMYMFFLSHVFLEQQQNDQALQVLESLSQQFPNSADLKAQTALAHYNLRDFDRAQEEYVELVEKDPYRLEGMDVFSNILYVKEAKAELSALAQSASNVDKYRPEVCCIIGNYYSLKSHHTLAVSYFQRALKLNRNFLSAWTLMGHEYVEMRKTDKAISAYRRAVDINDRDYRAWYGLGQVYEILNMLLYALYYYRKAAALRPYDARMWCALGSCFVSLDRRQEAIKSYERAVITNDRENLATKKLAKLYREEGDVKKAADCYLRLIDNLGSSVDAGSAEALLFLAQYFKNIHNYENAALMCSRLLEYPGPEKEEAQALLRDIRSRRQAKS</sequence>
<evidence type="ECO:0000256" key="5">
    <source>
        <dbReference type="ARBA" id="ARBA00022803"/>
    </source>
</evidence>
<evidence type="ECO:0000313" key="9">
    <source>
        <dbReference type="EMBL" id="GMI49109.1"/>
    </source>
</evidence>
<dbReference type="InterPro" id="IPR007192">
    <property type="entry name" value="APC8"/>
</dbReference>
<feature type="repeat" description="TPR" evidence="7">
    <location>
        <begin position="367"/>
        <end position="400"/>
    </location>
</feature>
<evidence type="ECO:0000256" key="1">
    <source>
        <dbReference type="ARBA" id="ARBA00022618"/>
    </source>
</evidence>
<dbReference type="PANTHER" id="PTHR12558:SF10">
    <property type="entry name" value="CELL DIVISION CYCLE PROTEIN 23 HOMOLOG"/>
    <property type="match status" value="1"/>
</dbReference>
<dbReference type="GO" id="GO:0005680">
    <property type="term" value="C:anaphase-promoting complex"/>
    <property type="evidence" value="ECO:0007669"/>
    <property type="project" value="InterPro"/>
</dbReference>
<organism evidence="9 10">
    <name type="scientific">Triparma columacea</name>
    <dbReference type="NCBI Taxonomy" id="722753"/>
    <lineage>
        <taxon>Eukaryota</taxon>
        <taxon>Sar</taxon>
        <taxon>Stramenopiles</taxon>
        <taxon>Ochrophyta</taxon>
        <taxon>Bolidophyceae</taxon>
        <taxon>Parmales</taxon>
        <taxon>Triparmaceae</taxon>
        <taxon>Triparma</taxon>
    </lineage>
</organism>
<feature type="repeat" description="TPR" evidence="7">
    <location>
        <begin position="401"/>
        <end position="434"/>
    </location>
</feature>
<name>A0A9W7GNV6_9STRA</name>
<feature type="domain" description="Cdc23" evidence="8">
    <location>
        <begin position="41"/>
        <end position="238"/>
    </location>
</feature>
<dbReference type="Pfam" id="PF13432">
    <property type="entry name" value="TPR_16"/>
    <property type="match status" value="2"/>
</dbReference>
<dbReference type="GO" id="GO:0045842">
    <property type="term" value="P:positive regulation of mitotic metaphase/anaphase transition"/>
    <property type="evidence" value="ECO:0007669"/>
    <property type="project" value="TreeGrafter"/>
</dbReference>
<dbReference type="OrthoDB" id="10262026at2759"/>
<comment type="caution">
    <text evidence="9">The sequence shown here is derived from an EMBL/GenBank/DDBJ whole genome shotgun (WGS) entry which is preliminary data.</text>
</comment>
<dbReference type="GO" id="GO:0016567">
    <property type="term" value="P:protein ubiquitination"/>
    <property type="evidence" value="ECO:0007669"/>
    <property type="project" value="TreeGrafter"/>
</dbReference>
<keyword evidence="1" id="KW-0132">Cell division</keyword>
<dbReference type="PANTHER" id="PTHR12558">
    <property type="entry name" value="CELL DIVISION CYCLE 16,23,27"/>
    <property type="match status" value="1"/>
</dbReference>
<accession>A0A9W7GNV6</accession>
<keyword evidence="6" id="KW-0131">Cell cycle</keyword>
<dbReference type="AlphaFoldDB" id="A0A9W7GNV6"/>
<evidence type="ECO:0000256" key="4">
    <source>
        <dbReference type="ARBA" id="ARBA00022786"/>
    </source>
</evidence>
<dbReference type="Gene3D" id="1.25.40.10">
    <property type="entry name" value="Tetratricopeptide repeat domain"/>
    <property type="match status" value="2"/>
</dbReference>
<feature type="repeat" description="TPR" evidence="7">
    <location>
        <begin position="299"/>
        <end position="332"/>
    </location>
</feature>
<keyword evidence="3" id="KW-0498">Mitosis</keyword>
<evidence type="ECO:0000256" key="3">
    <source>
        <dbReference type="ARBA" id="ARBA00022776"/>
    </source>
</evidence>
<feature type="repeat" description="TPR" evidence="7">
    <location>
        <begin position="333"/>
        <end position="366"/>
    </location>
</feature>
<dbReference type="InterPro" id="IPR019734">
    <property type="entry name" value="TPR_rpt"/>
</dbReference>
<evidence type="ECO:0000313" key="10">
    <source>
        <dbReference type="Proteomes" id="UP001165065"/>
    </source>
</evidence>
<dbReference type="SMART" id="SM00028">
    <property type="entry name" value="TPR"/>
    <property type="match status" value="8"/>
</dbReference>